<dbReference type="EC" id="3.4.21.53" evidence="1"/>
<keyword evidence="1" id="KW-0645">Protease</keyword>
<dbReference type="EMBL" id="LR214974">
    <property type="protein sequence ID" value="VEU64268.1"/>
    <property type="molecule type" value="Genomic_DNA"/>
</dbReference>
<proteinExistence type="predicted"/>
<evidence type="ECO:0000313" key="1">
    <source>
        <dbReference type="EMBL" id="VEU64268.1"/>
    </source>
</evidence>
<dbReference type="AlphaFoldDB" id="A0A449AH18"/>
<dbReference type="RefSeq" id="WP_129720322.1">
    <property type="nucleotide sequence ID" value="NZ_LR214974.1"/>
</dbReference>
<dbReference type="Proteomes" id="UP000289506">
    <property type="component" value="Chromosome"/>
</dbReference>
<protein>
    <submittedName>
        <fullName evidence="1">ATP-dependent protease La</fullName>
        <ecNumber evidence="1">3.4.21.53</ecNumber>
    </submittedName>
</protein>
<name>A0A449AH18_9BACT</name>
<keyword evidence="1" id="KW-0378">Hydrolase</keyword>
<sequence length="101" mass="11377">MNSIIGFKSAAINLKNDLKNDITNFNLIGSKNSDIEQFIQSISNYKKLKTITIDAAKFINSLNNNNNVNLLTSEIIKSKVNNPIIFIKNISTYRPNILISF</sequence>
<dbReference type="GO" id="GO:0004252">
    <property type="term" value="F:serine-type endopeptidase activity"/>
    <property type="evidence" value="ECO:0007669"/>
    <property type="project" value="UniProtKB-EC"/>
</dbReference>
<reference evidence="1 2" key="1">
    <citation type="submission" date="2019-01" db="EMBL/GenBank/DDBJ databases">
        <authorList>
            <consortium name="Pathogen Informatics"/>
        </authorList>
    </citation>
    <scope>NUCLEOTIDE SEQUENCE [LARGE SCALE GENOMIC DNA]</scope>
    <source>
        <strain evidence="1 2">NCTC10142</strain>
    </source>
</reference>
<organism evidence="1 2">
    <name type="scientific">Mycoplasmopsis cynos</name>
    <dbReference type="NCBI Taxonomy" id="171284"/>
    <lineage>
        <taxon>Bacteria</taxon>
        <taxon>Bacillati</taxon>
        <taxon>Mycoplasmatota</taxon>
        <taxon>Mycoplasmoidales</taxon>
        <taxon>Metamycoplasmataceae</taxon>
        <taxon>Mycoplasmopsis</taxon>
    </lineage>
</organism>
<dbReference type="GO" id="GO:0006508">
    <property type="term" value="P:proteolysis"/>
    <property type="evidence" value="ECO:0007669"/>
    <property type="project" value="UniProtKB-KW"/>
</dbReference>
<evidence type="ECO:0000313" key="2">
    <source>
        <dbReference type="Proteomes" id="UP000289506"/>
    </source>
</evidence>
<accession>A0A449AH18</accession>
<gene>
    <name evidence="1" type="primary">MCYN0354_2</name>
    <name evidence="1" type="ORF">NCTC10142_00004</name>
</gene>